<proteinExistence type="predicted"/>
<gene>
    <name evidence="1" type="ordered locus">ELI_2961</name>
</gene>
<reference evidence="1 2" key="2">
    <citation type="journal article" date="2011" name="J. Bacteriol.">
        <title>Complete genome sequence of a carbon monoxide-utilizing acetogen, Eubacterium limosum KIST612.</title>
        <authorList>
            <person name="Roh H."/>
            <person name="Ko H.J."/>
            <person name="Kim D."/>
            <person name="Choi D.G."/>
            <person name="Park S."/>
            <person name="Kim S."/>
            <person name="Chang I.S."/>
            <person name="Choi I.G."/>
        </authorList>
    </citation>
    <scope>NUCLEOTIDE SEQUENCE [LARGE SCALE GENOMIC DNA]</scope>
    <source>
        <strain evidence="1 2">KIST612</strain>
    </source>
</reference>
<dbReference type="EMBL" id="CP002273">
    <property type="protein sequence ID" value="ADO37930.1"/>
    <property type="molecule type" value="Genomic_DNA"/>
</dbReference>
<organism evidence="1 2">
    <name type="scientific">Eubacterium callanderi</name>
    <dbReference type="NCBI Taxonomy" id="53442"/>
    <lineage>
        <taxon>Bacteria</taxon>
        <taxon>Bacillati</taxon>
        <taxon>Bacillota</taxon>
        <taxon>Clostridia</taxon>
        <taxon>Eubacteriales</taxon>
        <taxon>Eubacteriaceae</taxon>
        <taxon>Eubacterium</taxon>
    </lineage>
</organism>
<evidence type="ECO:0000313" key="2">
    <source>
        <dbReference type="Proteomes" id="UP000006873"/>
    </source>
</evidence>
<accession>E3GEE4</accession>
<dbReference type="Proteomes" id="UP000006873">
    <property type="component" value="Chromosome"/>
</dbReference>
<evidence type="ECO:0000313" key="1">
    <source>
        <dbReference type="EMBL" id="ADO37930.1"/>
    </source>
</evidence>
<dbReference type="HOGENOM" id="CLU_3025494_0_0_9"/>
<protein>
    <submittedName>
        <fullName evidence="1">Uncharacterized protein</fullName>
    </submittedName>
</protein>
<dbReference type="AlphaFoldDB" id="E3GEE4"/>
<sequence length="55" mass="6526">MIITFYHRGFKKNEIPVLQKFDDKKWGERNMILEDALAHIHPIFTHFGKSSLNIV</sequence>
<keyword evidence="2" id="KW-1185">Reference proteome</keyword>
<reference key="1">
    <citation type="submission" date="2010-09" db="EMBL/GenBank/DDBJ databases">
        <authorList>
            <person name="Roh H."/>
            <person name="Ko H.-J."/>
            <person name="Kim D."/>
            <person name="Choi D.G."/>
            <person name="Park S."/>
            <person name="Kim S."/>
            <person name="Kim K.H."/>
            <person name="Chang I.S."/>
            <person name="Choi I.-G."/>
        </authorList>
    </citation>
    <scope>NUCLEOTIDE SEQUENCE</scope>
    <source>
        <strain>KIST612</strain>
    </source>
</reference>
<name>E3GEE4_9FIRM</name>
<dbReference type="KEGG" id="elm:ELI_2961"/>